<gene>
    <name evidence="1" type="ORF">J2X31_002282</name>
</gene>
<accession>A0ABU1TQK8</accession>
<dbReference type="EMBL" id="JAVDVI010000009">
    <property type="protein sequence ID" value="MDR6968265.1"/>
    <property type="molecule type" value="Genomic_DNA"/>
</dbReference>
<sequence>MRKTVSIIFLFLVLLFFAFQPIDISLENSVKVEGIVKNITEAGAKDILFELENDKTTYYINRGFEKGIILSKKEYIGKKVTLYYAKNWTPLAPLGTTSKHLTQLQLKDKIVYSEFK</sequence>
<dbReference type="RefSeq" id="WP_310026783.1">
    <property type="nucleotide sequence ID" value="NZ_JAVDVI010000009.1"/>
</dbReference>
<proteinExistence type="predicted"/>
<reference evidence="1 2" key="1">
    <citation type="submission" date="2023-07" db="EMBL/GenBank/DDBJ databases">
        <title>Sorghum-associated microbial communities from plants grown in Nebraska, USA.</title>
        <authorList>
            <person name="Schachtman D."/>
        </authorList>
    </citation>
    <scope>NUCLEOTIDE SEQUENCE [LARGE SCALE GENOMIC DNA]</scope>
    <source>
        <strain evidence="1 2">3773</strain>
    </source>
</reference>
<keyword evidence="2" id="KW-1185">Reference proteome</keyword>
<dbReference type="Proteomes" id="UP001255185">
    <property type="component" value="Unassembled WGS sequence"/>
</dbReference>
<evidence type="ECO:0008006" key="3">
    <source>
        <dbReference type="Google" id="ProtNLM"/>
    </source>
</evidence>
<organism evidence="1 2">
    <name type="scientific">Flavobacterium arsenatis</name>
    <dbReference type="NCBI Taxonomy" id="1484332"/>
    <lineage>
        <taxon>Bacteria</taxon>
        <taxon>Pseudomonadati</taxon>
        <taxon>Bacteroidota</taxon>
        <taxon>Flavobacteriia</taxon>
        <taxon>Flavobacteriales</taxon>
        <taxon>Flavobacteriaceae</taxon>
        <taxon>Flavobacterium</taxon>
    </lineage>
</organism>
<evidence type="ECO:0000313" key="2">
    <source>
        <dbReference type="Proteomes" id="UP001255185"/>
    </source>
</evidence>
<evidence type="ECO:0000313" key="1">
    <source>
        <dbReference type="EMBL" id="MDR6968265.1"/>
    </source>
</evidence>
<protein>
    <recommendedName>
        <fullName evidence="3">DUF3221 domain-containing protein</fullName>
    </recommendedName>
</protein>
<comment type="caution">
    <text evidence="1">The sequence shown here is derived from an EMBL/GenBank/DDBJ whole genome shotgun (WGS) entry which is preliminary data.</text>
</comment>
<name>A0ABU1TQK8_9FLAO</name>